<reference evidence="1 2" key="1">
    <citation type="submission" date="2016-10" db="EMBL/GenBank/DDBJ databases">
        <authorList>
            <person name="Varghese N."/>
            <person name="Submissions S."/>
        </authorList>
    </citation>
    <scope>NUCLEOTIDE SEQUENCE [LARGE SCALE GENOMIC DNA]</scope>
    <source>
        <strain evidence="1 2">DSM 13796</strain>
    </source>
</reference>
<protein>
    <submittedName>
        <fullName evidence="1">Uncharacterized protein</fullName>
    </submittedName>
</protein>
<comment type="caution">
    <text evidence="1">The sequence shown here is derived from an EMBL/GenBank/DDBJ whole genome shotgun (WGS) entry which is preliminary data.</text>
</comment>
<dbReference type="RefSeq" id="WP_061802901.1">
    <property type="nucleotide sequence ID" value="NZ_FOXX01000019.1"/>
</dbReference>
<sequence length="84" mass="10316">MIKDLEKRKHAEKLLEEKFILEFSEEERKNMRPYRINITEISYSITYIIQEATQSPSSEWVYLQLDYSARFNEVYAYTFTRDNY</sequence>
<dbReference type="Proteomes" id="UP000182762">
    <property type="component" value="Unassembled WGS sequence"/>
</dbReference>
<dbReference type="EMBL" id="FOXX01000019">
    <property type="protein sequence ID" value="SFQ86473.1"/>
    <property type="molecule type" value="Genomic_DNA"/>
</dbReference>
<proteinExistence type="predicted"/>
<dbReference type="GeneID" id="93713174"/>
<keyword evidence="2" id="KW-1185">Reference proteome</keyword>
<organism evidence="1 2">
    <name type="scientific">Priestia endophytica DSM 13796</name>
    <dbReference type="NCBI Taxonomy" id="1121089"/>
    <lineage>
        <taxon>Bacteria</taxon>
        <taxon>Bacillati</taxon>
        <taxon>Bacillota</taxon>
        <taxon>Bacilli</taxon>
        <taxon>Bacillales</taxon>
        <taxon>Bacillaceae</taxon>
        <taxon>Priestia</taxon>
    </lineage>
</organism>
<evidence type="ECO:0000313" key="2">
    <source>
        <dbReference type="Proteomes" id="UP000182762"/>
    </source>
</evidence>
<evidence type="ECO:0000313" key="1">
    <source>
        <dbReference type="EMBL" id="SFQ86473.1"/>
    </source>
</evidence>
<accession>A0A1I6BZX6</accession>
<gene>
    <name evidence="1" type="ORF">SAMN02745910_04648</name>
</gene>
<name>A0A1I6BZX6_9BACI</name>